<keyword evidence="3" id="KW-1185">Reference proteome</keyword>
<dbReference type="InterPro" id="IPR012337">
    <property type="entry name" value="RNaseH-like_sf"/>
</dbReference>
<dbReference type="CDD" id="cd06222">
    <property type="entry name" value="RNase_H_like"/>
    <property type="match status" value="1"/>
</dbReference>
<feature type="domain" description="RNase H type-1" evidence="1">
    <location>
        <begin position="136"/>
        <end position="227"/>
    </location>
</feature>
<reference evidence="2" key="1">
    <citation type="submission" date="2019-10" db="EMBL/GenBank/DDBJ databases">
        <authorList>
            <person name="Zhang R."/>
            <person name="Pan Y."/>
            <person name="Wang J."/>
            <person name="Ma R."/>
            <person name="Yu S."/>
        </authorList>
    </citation>
    <scope>NUCLEOTIDE SEQUENCE</scope>
    <source>
        <strain evidence="2">LA-IB0</strain>
        <tissue evidence="2">Leaf</tissue>
    </source>
</reference>
<evidence type="ECO:0000313" key="2">
    <source>
        <dbReference type="EMBL" id="KAG8391142.1"/>
    </source>
</evidence>
<dbReference type="PANTHER" id="PTHR47723">
    <property type="entry name" value="OS05G0353850 PROTEIN"/>
    <property type="match status" value="1"/>
</dbReference>
<protein>
    <recommendedName>
        <fullName evidence="1">RNase H type-1 domain-containing protein</fullName>
    </recommendedName>
</protein>
<dbReference type="SUPFAM" id="SSF53098">
    <property type="entry name" value="Ribonuclease H-like"/>
    <property type="match status" value="1"/>
</dbReference>
<dbReference type="GO" id="GO:0003676">
    <property type="term" value="F:nucleic acid binding"/>
    <property type="evidence" value="ECO:0007669"/>
    <property type="project" value="InterPro"/>
</dbReference>
<dbReference type="InterPro" id="IPR036397">
    <property type="entry name" value="RNaseH_sf"/>
</dbReference>
<accession>A0AAV6YG01</accession>
<name>A0AAV6YG01_9LAMI</name>
<evidence type="ECO:0000313" key="3">
    <source>
        <dbReference type="Proteomes" id="UP000826271"/>
    </source>
</evidence>
<gene>
    <name evidence="2" type="ORF">BUALT_Bualt01G0157100</name>
</gene>
<dbReference type="Gene3D" id="3.30.420.10">
    <property type="entry name" value="Ribonuclease H-like superfamily/Ribonuclease H"/>
    <property type="match status" value="1"/>
</dbReference>
<dbReference type="InterPro" id="IPR053151">
    <property type="entry name" value="RNase_H-like"/>
</dbReference>
<proteinExistence type="predicted"/>
<sequence length="237" mass="27942">MEKLSYIRGKEKAPAESEDGYERWAFTARQGERSVSEYYGELTEIFRELDHRDKVFMKDPEDIVSYQKDTKRLRLHIFLAGLDGDLEQIQGEILRKEFVPDLEECFALMRRETIRRATLKVEPEKFEVAVMWEMGFCRKLGQQSIIRAELLALRQGLQLAWERHFEKIIVEIDSEVVWNLVCKGNTRDHPLGCLIGDCHNLLRKPLTRQFVHILREKNSCAYKLAKMGHEMEDNLRI</sequence>
<organism evidence="2 3">
    <name type="scientific">Buddleja alternifolia</name>
    <dbReference type="NCBI Taxonomy" id="168488"/>
    <lineage>
        <taxon>Eukaryota</taxon>
        <taxon>Viridiplantae</taxon>
        <taxon>Streptophyta</taxon>
        <taxon>Embryophyta</taxon>
        <taxon>Tracheophyta</taxon>
        <taxon>Spermatophyta</taxon>
        <taxon>Magnoliopsida</taxon>
        <taxon>eudicotyledons</taxon>
        <taxon>Gunneridae</taxon>
        <taxon>Pentapetalae</taxon>
        <taxon>asterids</taxon>
        <taxon>lamiids</taxon>
        <taxon>Lamiales</taxon>
        <taxon>Scrophulariaceae</taxon>
        <taxon>Buddlejeae</taxon>
        <taxon>Buddleja</taxon>
    </lineage>
</organism>
<dbReference type="EMBL" id="WHWC01000001">
    <property type="protein sequence ID" value="KAG8391142.1"/>
    <property type="molecule type" value="Genomic_DNA"/>
</dbReference>
<dbReference type="AlphaFoldDB" id="A0AAV6YG01"/>
<dbReference type="InterPro" id="IPR044730">
    <property type="entry name" value="RNase_H-like_dom_plant"/>
</dbReference>
<dbReference type="Pfam" id="PF13456">
    <property type="entry name" value="RVT_3"/>
    <property type="match status" value="1"/>
</dbReference>
<dbReference type="InterPro" id="IPR002156">
    <property type="entry name" value="RNaseH_domain"/>
</dbReference>
<dbReference type="Proteomes" id="UP000826271">
    <property type="component" value="Unassembled WGS sequence"/>
</dbReference>
<comment type="caution">
    <text evidence="2">The sequence shown here is derived from an EMBL/GenBank/DDBJ whole genome shotgun (WGS) entry which is preliminary data.</text>
</comment>
<dbReference type="GO" id="GO:0004523">
    <property type="term" value="F:RNA-DNA hybrid ribonuclease activity"/>
    <property type="evidence" value="ECO:0007669"/>
    <property type="project" value="InterPro"/>
</dbReference>
<evidence type="ECO:0000259" key="1">
    <source>
        <dbReference type="Pfam" id="PF13456"/>
    </source>
</evidence>
<dbReference type="PANTHER" id="PTHR47723:SF19">
    <property type="entry name" value="POLYNUCLEOTIDYL TRANSFERASE, RIBONUCLEASE H-LIKE SUPERFAMILY PROTEIN"/>
    <property type="match status" value="1"/>
</dbReference>